<comment type="caution">
    <text evidence="1">The sequence shown here is derived from an EMBL/GenBank/DDBJ whole genome shotgun (WGS) entry which is preliminary data.</text>
</comment>
<accession>A0A2P6MV77</accession>
<evidence type="ECO:0000313" key="2">
    <source>
        <dbReference type="Proteomes" id="UP000241769"/>
    </source>
</evidence>
<dbReference type="InParanoid" id="A0A2P6MV77"/>
<keyword evidence="2" id="KW-1185">Reference proteome</keyword>
<dbReference type="EMBL" id="MDYQ01000372">
    <property type="protein sequence ID" value="PRP75609.1"/>
    <property type="molecule type" value="Genomic_DNA"/>
</dbReference>
<proteinExistence type="predicted"/>
<organism evidence="1 2">
    <name type="scientific">Planoprotostelium fungivorum</name>
    <dbReference type="NCBI Taxonomy" id="1890364"/>
    <lineage>
        <taxon>Eukaryota</taxon>
        <taxon>Amoebozoa</taxon>
        <taxon>Evosea</taxon>
        <taxon>Variosea</taxon>
        <taxon>Cavosteliida</taxon>
        <taxon>Cavosteliaceae</taxon>
        <taxon>Planoprotostelium</taxon>
    </lineage>
</organism>
<gene>
    <name evidence="1" type="ORF">PROFUN_07975</name>
</gene>
<name>A0A2P6MV77_9EUKA</name>
<evidence type="ECO:0000313" key="1">
    <source>
        <dbReference type="EMBL" id="PRP75609.1"/>
    </source>
</evidence>
<protein>
    <submittedName>
        <fullName evidence="1">Uncharacterized protein</fullName>
    </submittedName>
</protein>
<dbReference type="Proteomes" id="UP000241769">
    <property type="component" value="Unassembled WGS sequence"/>
</dbReference>
<reference evidence="1 2" key="1">
    <citation type="journal article" date="2018" name="Genome Biol. Evol.">
        <title>Multiple Roots of Fruiting Body Formation in Amoebozoa.</title>
        <authorList>
            <person name="Hillmann F."/>
            <person name="Forbes G."/>
            <person name="Novohradska S."/>
            <person name="Ferling I."/>
            <person name="Riege K."/>
            <person name="Groth M."/>
            <person name="Westermann M."/>
            <person name="Marz M."/>
            <person name="Spaller T."/>
            <person name="Winckler T."/>
            <person name="Schaap P."/>
            <person name="Glockner G."/>
        </authorList>
    </citation>
    <scope>NUCLEOTIDE SEQUENCE [LARGE SCALE GENOMIC DNA]</scope>
    <source>
        <strain evidence="1 2">Jena</strain>
    </source>
</reference>
<sequence>MTSFFFAKTIIQGRSSLKPDEYGVRLRFRANVVTSFQEVDTLTLADGHILSSVSHQLDGENETAVRKEAAKIAKEAARSTALNSCLPQLLDLMLDLDSSVPFVRVYFRPSARRRDSARCRDSGAPLRIRGGINGAHLNTGSPTKEGS</sequence>
<dbReference type="AlphaFoldDB" id="A0A2P6MV77"/>